<reference evidence="10 11" key="1">
    <citation type="submission" date="2020-10" db="EMBL/GenBank/DDBJ databases">
        <title>Ca. Dormibacterota MAGs.</title>
        <authorList>
            <person name="Montgomery K."/>
        </authorList>
    </citation>
    <scope>NUCLEOTIDE SEQUENCE [LARGE SCALE GENOMIC DNA]</scope>
    <source>
        <strain evidence="10">SC8811_S16_3</strain>
    </source>
</reference>
<evidence type="ECO:0000256" key="4">
    <source>
        <dbReference type="ARBA" id="ARBA00022723"/>
    </source>
</evidence>
<gene>
    <name evidence="10" type="ORF">JF888_15330</name>
</gene>
<evidence type="ECO:0000313" key="10">
    <source>
        <dbReference type="EMBL" id="MBJ7604526.1"/>
    </source>
</evidence>
<dbReference type="AlphaFoldDB" id="A0A934K9Z0"/>
<name>A0A934K9Z0_9BACT</name>
<protein>
    <recommendedName>
        <fullName evidence="3">alcohol dehydrogenase</fullName>
        <ecNumber evidence="3">1.1.1.1</ecNumber>
    </recommendedName>
</protein>
<comment type="similarity">
    <text evidence="2">Belongs to the zinc-containing alcohol dehydrogenase family.</text>
</comment>
<dbReference type="InterPro" id="IPR013154">
    <property type="entry name" value="ADH-like_N"/>
</dbReference>
<sequence>MAVTAYGSPLQMLELPRPQPPPGHALIEVLACGLCFSDVKTIRGRMPYSPGLALPHVAGHEVSGRVVEVNGPSPLSAGQRVIIHHLWACHRCASCRRGEEHLCTNLVAWMGFTEPGGFQEYVSAPVENVLPVPEHIPPDQAPALTCAMGTAYRAVVPRGRIQPGELAVVLGLGGVGVHAALIAQVAGAHVVGVDVEAKLEAARRVGLREVVGTGDVQEHVTDLSGGDMADLVIETTGVPALLEKARQLLRPGGRIVGVGYHVGELMAISSDQLVLWEQSVLGSRYATRADMEHVIRLVADGLVTPVIDEVLPLAELNKAVKRLEHGQVNGRLVLGVAAQSSV</sequence>
<keyword evidence="5" id="KW-0862">Zinc</keyword>
<evidence type="ECO:0000256" key="5">
    <source>
        <dbReference type="ARBA" id="ARBA00022833"/>
    </source>
</evidence>
<dbReference type="InterPro" id="IPR036291">
    <property type="entry name" value="NAD(P)-bd_dom_sf"/>
</dbReference>
<dbReference type="EC" id="1.1.1.1" evidence="3"/>
<dbReference type="PANTHER" id="PTHR42940">
    <property type="entry name" value="ALCOHOL DEHYDROGENASE 1-RELATED"/>
    <property type="match status" value="1"/>
</dbReference>
<dbReference type="SUPFAM" id="SSF50129">
    <property type="entry name" value="GroES-like"/>
    <property type="match status" value="1"/>
</dbReference>
<dbReference type="InterPro" id="IPR013149">
    <property type="entry name" value="ADH-like_C"/>
</dbReference>
<comment type="catalytic activity">
    <reaction evidence="7">
        <text>a secondary alcohol + NAD(+) = a ketone + NADH + H(+)</text>
        <dbReference type="Rhea" id="RHEA:10740"/>
        <dbReference type="ChEBI" id="CHEBI:15378"/>
        <dbReference type="ChEBI" id="CHEBI:17087"/>
        <dbReference type="ChEBI" id="CHEBI:35681"/>
        <dbReference type="ChEBI" id="CHEBI:57540"/>
        <dbReference type="ChEBI" id="CHEBI:57945"/>
        <dbReference type="EC" id="1.1.1.1"/>
    </reaction>
</comment>
<proteinExistence type="inferred from homology"/>
<accession>A0A934K9Z0</accession>
<feature type="domain" description="Enoyl reductase (ER)" evidence="9">
    <location>
        <begin position="7"/>
        <end position="334"/>
    </location>
</feature>
<keyword evidence="4" id="KW-0479">Metal-binding</keyword>
<evidence type="ECO:0000313" key="11">
    <source>
        <dbReference type="Proteomes" id="UP000620075"/>
    </source>
</evidence>
<keyword evidence="6" id="KW-0560">Oxidoreductase</keyword>
<dbReference type="Proteomes" id="UP000620075">
    <property type="component" value="Unassembled WGS sequence"/>
</dbReference>
<evidence type="ECO:0000256" key="8">
    <source>
        <dbReference type="ARBA" id="ARBA00049243"/>
    </source>
</evidence>
<dbReference type="PANTHER" id="PTHR42940:SF8">
    <property type="entry name" value="VACUOLAR PROTEIN SORTING-ASSOCIATED PROTEIN 11"/>
    <property type="match status" value="1"/>
</dbReference>
<dbReference type="Gene3D" id="3.90.180.10">
    <property type="entry name" value="Medium-chain alcohol dehydrogenases, catalytic domain"/>
    <property type="match status" value="1"/>
</dbReference>
<dbReference type="SMART" id="SM00829">
    <property type="entry name" value="PKS_ER"/>
    <property type="match status" value="1"/>
</dbReference>
<comment type="cofactor">
    <cofactor evidence="1">
        <name>Zn(2+)</name>
        <dbReference type="ChEBI" id="CHEBI:29105"/>
    </cofactor>
</comment>
<evidence type="ECO:0000256" key="2">
    <source>
        <dbReference type="ARBA" id="ARBA00008072"/>
    </source>
</evidence>
<evidence type="ECO:0000256" key="6">
    <source>
        <dbReference type="ARBA" id="ARBA00023002"/>
    </source>
</evidence>
<comment type="catalytic activity">
    <reaction evidence="8">
        <text>a primary alcohol + NAD(+) = an aldehyde + NADH + H(+)</text>
        <dbReference type="Rhea" id="RHEA:10736"/>
        <dbReference type="ChEBI" id="CHEBI:15378"/>
        <dbReference type="ChEBI" id="CHEBI:15734"/>
        <dbReference type="ChEBI" id="CHEBI:17478"/>
        <dbReference type="ChEBI" id="CHEBI:57540"/>
        <dbReference type="ChEBI" id="CHEBI:57945"/>
        <dbReference type="EC" id="1.1.1.1"/>
    </reaction>
</comment>
<dbReference type="GO" id="GO:0005737">
    <property type="term" value="C:cytoplasm"/>
    <property type="evidence" value="ECO:0007669"/>
    <property type="project" value="TreeGrafter"/>
</dbReference>
<dbReference type="Pfam" id="PF08240">
    <property type="entry name" value="ADH_N"/>
    <property type="match status" value="1"/>
</dbReference>
<comment type="caution">
    <text evidence="10">The sequence shown here is derived from an EMBL/GenBank/DDBJ whole genome shotgun (WGS) entry which is preliminary data.</text>
</comment>
<evidence type="ECO:0000256" key="7">
    <source>
        <dbReference type="ARBA" id="ARBA00049164"/>
    </source>
</evidence>
<evidence type="ECO:0000259" key="9">
    <source>
        <dbReference type="SMART" id="SM00829"/>
    </source>
</evidence>
<dbReference type="GO" id="GO:0046872">
    <property type="term" value="F:metal ion binding"/>
    <property type="evidence" value="ECO:0007669"/>
    <property type="project" value="UniProtKB-KW"/>
</dbReference>
<dbReference type="Pfam" id="PF00107">
    <property type="entry name" value="ADH_zinc_N"/>
    <property type="match status" value="1"/>
</dbReference>
<evidence type="ECO:0000256" key="3">
    <source>
        <dbReference type="ARBA" id="ARBA00013190"/>
    </source>
</evidence>
<evidence type="ECO:0000256" key="1">
    <source>
        <dbReference type="ARBA" id="ARBA00001947"/>
    </source>
</evidence>
<dbReference type="SUPFAM" id="SSF51735">
    <property type="entry name" value="NAD(P)-binding Rossmann-fold domains"/>
    <property type="match status" value="1"/>
</dbReference>
<dbReference type="GO" id="GO:0004022">
    <property type="term" value="F:alcohol dehydrogenase (NAD+) activity"/>
    <property type="evidence" value="ECO:0007669"/>
    <property type="project" value="UniProtKB-EC"/>
</dbReference>
<dbReference type="InterPro" id="IPR011032">
    <property type="entry name" value="GroES-like_sf"/>
</dbReference>
<dbReference type="InterPro" id="IPR020843">
    <property type="entry name" value="ER"/>
</dbReference>
<dbReference type="EMBL" id="JAEKNQ010000059">
    <property type="protein sequence ID" value="MBJ7604526.1"/>
    <property type="molecule type" value="Genomic_DNA"/>
</dbReference>
<organism evidence="10 11">
    <name type="scientific">Candidatus Dormiibacter inghamiae</name>
    <dbReference type="NCBI Taxonomy" id="3127013"/>
    <lineage>
        <taxon>Bacteria</taxon>
        <taxon>Bacillati</taxon>
        <taxon>Candidatus Dormiibacterota</taxon>
        <taxon>Candidatus Dormibacteria</taxon>
        <taxon>Candidatus Dormibacterales</taxon>
        <taxon>Candidatus Dormibacteraceae</taxon>
        <taxon>Candidatus Dormiibacter</taxon>
    </lineage>
</organism>